<dbReference type="PANTHER" id="PTHR33164:SF57">
    <property type="entry name" value="MARR-FAMILY TRANSCRIPTIONAL REGULATOR"/>
    <property type="match status" value="1"/>
</dbReference>
<dbReference type="SMART" id="SM00347">
    <property type="entry name" value="HTH_MARR"/>
    <property type="match status" value="1"/>
</dbReference>
<dbReference type="Gene3D" id="1.10.10.10">
    <property type="entry name" value="Winged helix-like DNA-binding domain superfamily/Winged helix DNA-binding domain"/>
    <property type="match status" value="1"/>
</dbReference>
<dbReference type="InterPro" id="IPR039422">
    <property type="entry name" value="MarR/SlyA-like"/>
</dbReference>
<dbReference type="RefSeq" id="WP_106052292.1">
    <property type="nucleotide sequence ID" value="NZ_CALXOB010000026.1"/>
</dbReference>
<reference evidence="2 3" key="1">
    <citation type="submission" date="2019-08" db="EMBL/GenBank/DDBJ databases">
        <title>In-depth cultivation of the pig gut microbiome towards novel bacterial diversity and tailored functional studies.</title>
        <authorList>
            <person name="Wylensek D."/>
            <person name="Hitch T.C.A."/>
            <person name="Clavel T."/>
        </authorList>
    </citation>
    <scope>NUCLEOTIDE SEQUENCE [LARGE SCALE GENOMIC DNA]</scope>
    <source>
        <strain evidence="2 3">BBE-744-WT-12</strain>
    </source>
</reference>
<dbReference type="PRINTS" id="PR00598">
    <property type="entry name" value="HTHMARR"/>
</dbReference>
<comment type="caution">
    <text evidence="2">The sequence shown here is derived from an EMBL/GenBank/DDBJ whole genome shotgun (WGS) entry which is preliminary data.</text>
</comment>
<feature type="domain" description="HTH marR-type" evidence="1">
    <location>
        <begin position="17"/>
        <end position="150"/>
    </location>
</feature>
<dbReference type="Pfam" id="PF12802">
    <property type="entry name" value="MarR_2"/>
    <property type="match status" value="1"/>
</dbReference>
<dbReference type="GO" id="GO:0006950">
    <property type="term" value="P:response to stress"/>
    <property type="evidence" value="ECO:0007669"/>
    <property type="project" value="TreeGrafter"/>
</dbReference>
<keyword evidence="3" id="KW-1185">Reference proteome</keyword>
<name>A0A844G292_9BACT</name>
<accession>A0A844G292</accession>
<protein>
    <submittedName>
        <fullName evidence="2">MarR family transcriptional regulator</fullName>
    </submittedName>
</protein>
<evidence type="ECO:0000259" key="1">
    <source>
        <dbReference type="PROSITE" id="PS50995"/>
    </source>
</evidence>
<dbReference type="SUPFAM" id="SSF46785">
    <property type="entry name" value="Winged helix' DNA-binding domain"/>
    <property type="match status" value="1"/>
</dbReference>
<dbReference type="Proteomes" id="UP000435649">
    <property type="component" value="Unassembled WGS sequence"/>
</dbReference>
<dbReference type="PANTHER" id="PTHR33164">
    <property type="entry name" value="TRANSCRIPTIONAL REGULATOR, MARR FAMILY"/>
    <property type="match status" value="1"/>
</dbReference>
<dbReference type="PROSITE" id="PS50995">
    <property type="entry name" value="HTH_MARR_2"/>
    <property type="match status" value="1"/>
</dbReference>
<dbReference type="GO" id="GO:0003700">
    <property type="term" value="F:DNA-binding transcription factor activity"/>
    <property type="evidence" value="ECO:0007669"/>
    <property type="project" value="InterPro"/>
</dbReference>
<dbReference type="InterPro" id="IPR036390">
    <property type="entry name" value="WH_DNA-bd_sf"/>
</dbReference>
<dbReference type="InterPro" id="IPR000835">
    <property type="entry name" value="HTH_MarR-typ"/>
</dbReference>
<dbReference type="AlphaFoldDB" id="A0A844G292"/>
<gene>
    <name evidence="2" type="ORF">FYJ85_06895</name>
</gene>
<evidence type="ECO:0000313" key="3">
    <source>
        <dbReference type="Proteomes" id="UP000435649"/>
    </source>
</evidence>
<evidence type="ECO:0000313" key="2">
    <source>
        <dbReference type="EMBL" id="MST96771.1"/>
    </source>
</evidence>
<dbReference type="EMBL" id="VUNS01000005">
    <property type="protein sequence ID" value="MST96771.1"/>
    <property type="molecule type" value="Genomic_DNA"/>
</dbReference>
<proteinExistence type="predicted"/>
<organism evidence="2 3">
    <name type="scientific">Victivallis lenta</name>
    <dbReference type="NCBI Taxonomy" id="2606640"/>
    <lineage>
        <taxon>Bacteria</taxon>
        <taxon>Pseudomonadati</taxon>
        <taxon>Lentisphaerota</taxon>
        <taxon>Lentisphaeria</taxon>
        <taxon>Victivallales</taxon>
        <taxon>Victivallaceae</taxon>
        <taxon>Victivallis</taxon>
    </lineage>
</organism>
<sequence>MNAIELYREFPETETREQQALMGVWHVGQLLKIQARRFFREYLSSEMQFNIMLLLKHADHPMNQQELSEKLLVDKSNLTGVAGRMEAAGLLIRRVDPLDSRAYQLELTSRGRKILEHVEMPYRAEVKKVMADFSPAELSMLIRFMERMRKTLNSEE</sequence>
<dbReference type="InterPro" id="IPR036388">
    <property type="entry name" value="WH-like_DNA-bd_sf"/>
</dbReference>